<comment type="caution">
    <text evidence="2">The sequence shown here is derived from an EMBL/GenBank/DDBJ whole genome shotgun (WGS) entry which is preliminary data.</text>
</comment>
<dbReference type="SUPFAM" id="SSF52402">
    <property type="entry name" value="Adenine nucleotide alpha hydrolases-like"/>
    <property type="match status" value="1"/>
</dbReference>
<organism evidence="2 3">
    <name type="scientific">Haloarcula onubensis</name>
    <dbReference type="NCBI Taxonomy" id="2950539"/>
    <lineage>
        <taxon>Archaea</taxon>
        <taxon>Methanobacteriati</taxon>
        <taxon>Methanobacteriota</taxon>
        <taxon>Stenosarchaea group</taxon>
        <taxon>Halobacteria</taxon>
        <taxon>Halobacteriales</taxon>
        <taxon>Haloarculaceae</taxon>
        <taxon>Haloarcula</taxon>
    </lineage>
</organism>
<dbReference type="CDD" id="cd00293">
    <property type="entry name" value="USP-like"/>
    <property type="match status" value="1"/>
</dbReference>
<accession>A0ABU2FSF3</accession>
<sequence>MTLLVPFDGSELSEAALERATEFADFAGEDVLVLTVVPDEVEYALSRNWLGPDEPFDPEAVAERFRERVADIAPEAEFRHEVPEDVSSMASLRTDVIRTIRAVAHEVEASVVFIGSENAGRVSSPVSSVGAPVSEDPGYDVYIIRHP</sequence>
<dbReference type="InterPro" id="IPR014729">
    <property type="entry name" value="Rossmann-like_a/b/a_fold"/>
</dbReference>
<evidence type="ECO:0000313" key="2">
    <source>
        <dbReference type="EMBL" id="MDS0283339.1"/>
    </source>
</evidence>
<keyword evidence="3" id="KW-1185">Reference proteome</keyword>
<dbReference type="InterPro" id="IPR006016">
    <property type="entry name" value="UspA"/>
</dbReference>
<dbReference type="Proteomes" id="UP001268864">
    <property type="component" value="Unassembled WGS sequence"/>
</dbReference>
<evidence type="ECO:0000313" key="3">
    <source>
        <dbReference type="Proteomes" id="UP001268864"/>
    </source>
</evidence>
<reference evidence="2 3" key="1">
    <citation type="submission" date="2022-06" db="EMBL/GenBank/DDBJ databases">
        <title>Halomicroarcula sp. a new haloarchaeum isolate from saline soil.</title>
        <authorList>
            <person name="Strakova D."/>
            <person name="Galisteo C."/>
            <person name="Sanchez-Porro C."/>
            <person name="Ventosa A."/>
        </authorList>
    </citation>
    <scope>NUCLEOTIDE SEQUENCE [LARGE SCALE GENOMIC DNA]</scope>
    <source>
        <strain evidence="2 3">S3CR25-11</strain>
    </source>
</reference>
<name>A0ABU2FSF3_9EURY</name>
<dbReference type="EMBL" id="JAMQOS010000005">
    <property type="protein sequence ID" value="MDS0283339.1"/>
    <property type="molecule type" value="Genomic_DNA"/>
</dbReference>
<evidence type="ECO:0000259" key="1">
    <source>
        <dbReference type="Pfam" id="PF00582"/>
    </source>
</evidence>
<gene>
    <name evidence="2" type="ORF">NDI86_14510</name>
</gene>
<dbReference type="Pfam" id="PF00582">
    <property type="entry name" value="Usp"/>
    <property type="match status" value="1"/>
</dbReference>
<feature type="domain" description="UspA" evidence="1">
    <location>
        <begin position="2"/>
        <end position="124"/>
    </location>
</feature>
<protein>
    <submittedName>
        <fullName evidence="2">Universal stress protein</fullName>
    </submittedName>
</protein>
<dbReference type="Gene3D" id="3.40.50.620">
    <property type="entry name" value="HUPs"/>
    <property type="match status" value="1"/>
</dbReference>
<dbReference type="RefSeq" id="WP_310901173.1">
    <property type="nucleotide sequence ID" value="NZ_JAMQOS010000005.1"/>
</dbReference>
<proteinExistence type="predicted"/>